<dbReference type="SUPFAM" id="SSF56801">
    <property type="entry name" value="Acetyl-CoA synthetase-like"/>
    <property type="match status" value="1"/>
</dbReference>
<keyword evidence="8" id="KW-1185">Reference proteome</keyword>
<evidence type="ECO:0000256" key="2">
    <source>
        <dbReference type="ARBA" id="ARBA00022598"/>
    </source>
</evidence>
<reference evidence="7 8" key="1">
    <citation type="journal article" date="2013" name="Int. J. Syst. Evol. Microbiol.">
        <title>Tumebacillus flagellatus sp. nov., an alpha-amylase/pullulanase-producing bacterium isolated from cassava wastewater.</title>
        <authorList>
            <person name="Wang Q."/>
            <person name="Xie N."/>
            <person name="Qin Y."/>
            <person name="Shen N."/>
            <person name="Zhu J."/>
            <person name="Mi H."/>
            <person name="Huang R."/>
        </authorList>
    </citation>
    <scope>NUCLEOTIDE SEQUENCE [LARGE SCALE GENOMIC DNA]</scope>
    <source>
        <strain evidence="7 8">GST4</strain>
    </source>
</reference>
<dbReference type="Pfam" id="PF23024">
    <property type="entry name" value="AMP-dom_DIP2-like"/>
    <property type="match status" value="1"/>
</dbReference>
<feature type="domain" description="AMP-dependent synthetase/ligase" evidence="5">
    <location>
        <begin position="9"/>
        <end position="409"/>
    </location>
</feature>
<dbReference type="Pfam" id="PF00501">
    <property type="entry name" value="AMP-binding"/>
    <property type="match status" value="1"/>
</dbReference>
<dbReference type="Proteomes" id="UP000027931">
    <property type="component" value="Unassembled WGS sequence"/>
</dbReference>
<accession>A0A074LRU2</accession>
<sequence length="589" mass="64949">MFSTVVDALEHWSNTHADLMALTYLGEDGETEEARLTFTELVQRARLIGAALLERGATGQRVLLAYPSGSEYVTAFFGCLYANAIAVPVTSPKITRPDRRFEAILEDSEAKIVLTSSSILHALQAQENRFTQQFGDVQWLDTHDLDTSNLEPCPVPNVNPDTVAFLQYTSGSTSKPKGVIVTHGHIMRHLVIASEAIGVCETTTFVSWLPLFHDMGLIGNVFSPVLNGRHVVLMSPLTFIKRPLRWLKAIDRYKADITAGPNFAYDLCVRKAKPEDLQSLDLSSLRVAVTGAEPVRYDTVRRFDETFAPCGLKATTLCPSYGMAEATLMISGSSYEEGYTSLQVDKRALLENRVQPAAAPDQELVLIGCGRPLNAVTVRIVNPQTRVPCPPNEVGEIWVSGPQVAGGYWNNPLVTEETFQATLPDEPGKVFLRTGDLGFLHEGEVFITGRHKDLIIIRGQNHYPQDIEWTVENAHPFVSTDNTAAFSIEADGEEKLVIVTEVERQYRKHDLAEVVTAIQAAVSERHELQAHAVIICSPGAVPKTTSGKIQRKACQQKFVDMRLSTLHAVIKNRHVPNWGLVESGNDTAN</sequence>
<dbReference type="PROSITE" id="PS00455">
    <property type="entry name" value="AMP_BINDING"/>
    <property type="match status" value="1"/>
</dbReference>
<dbReference type="GO" id="GO:0070566">
    <property type="term" value="F:adenylyltransferase activity"/>
    <property type="evidence" value="ECO:0007669"/>
    <property type="project" value="TreeGrafter"/>
</dbReference>
<dbReference type="InterPro" id="IPR000873">
    <property type="entry name" value="AMP-dep_synth/lig_dom"/>
</dbReference>
<dbReference type="GO" id="GO:0016874">
    <property type="term" value="F:ligase activity"/>
    <property type="evidence" value="ECO:0007669"/>
    <property type="project" value="UniProtKB-KW"/>
</dbReference>
<proteinExistence type="inferred from homology"/>
<dbReference type="GO" id="GO:0006633">
    <property type="term" value="P:fatty acid biosynthetic process"/>
    <property type="evidence" value="ECO:0007669"/>
    <property type="project" value="TreeGrafter"/>
</dbReference>
<dbReference type="RefSeq" id="WP_052036356.1">
    <property type="nucleotide sequence ID" value="NZ_JMIR01000020.1"/>
</dbReference>
<protein>
    <submittedName>
        <fullName evidence="7">Uncharacterized protein</fullName>
    </submittedName>
</protein>
<evidence type="ECO:0000259" key="6">
    <source>
        <dbReference type="Pfam" id="PF23024"/>
    </source>
</evidence>
<dbReference type="Gene3D" id="3.40.50.12780">
    <property type="entry name" value="N-terminal domain of ligase-like"/>
    <property type="match status" value="1"/>
</dbReference>
<keyword evidence="2" id="KW-0436">Ligase</keyword>
<dbReference type="InterPro" id="IPR025110">
    <property type="entry name" value="AMP-bd_C"/>
</dbReference>
<dbReference type="OrthoDB" id="9765680at2"/>
<evidence type="ECO:0000313" key="8">
    <source>
        <dbReference type="Proteomes" id="UP000027931"/>
    </source>
</evidence>
<dbReference type="PANTHER" id="PTHR22754:SF32">
    <property type="entry name" value="DISCO-INTERACTING PROTEIN 2"/>
    <property type="match status" value="1"/>
</dbReference>
<name>A0A074LRU2_9BACL</name>
<dbReference type="EMBL" id="JMIR01000020">
    <property type="protein sequence ID" value="KEO82563.1"/>
    <property type="molecule type" value="Genomic_DNA"/>
</dbReference>
<evidence type="ECO:0000256" key="1">
    <source>
        <dbReference type="ARBA" id="ARBA00006432"/>
    </source>
</evidence>
<evidence type="ECO:0000259" key="5">
    <source>
        <dbReference type="Pfam" id="PF00501"/>
    </source>
</evidence>
<dbReference type="PANTHER" id="PTHR22754">
    <property type="entry name" value="DISCO-INTERACTING PROTEIN 2 DIP2 -RELATED"/>
    <property type="match status" value="1"/>
</dbReference>
<evidence type="ECO:0000256" key="3">
    <source>
        <dbReference type="ARBA" id="ARBA00022832"/>
    </source>
</evidence>
<dbReference type="CDD" id="cd05931">
    <property type="entry name" value="FAAL"/>
    <property type="match status" value="1"/>
</dbReference>
<comment type="caution">
    <text evidence="7">The sequence shown here is derived from an EMBL/GenBank/DDBJ whole genome shotgun (WGS) entry which is preliminary data.</text>
</comment>
<dbReference type="GO" id="GO:0005886">
    <property type="term" value="C:plasma membrane"/>
    <property type="evidence" value="ECO:0007669"/>
    <property type="project" value="TreeGrafter"/>
</dbReference>
<evidence type="ECO:0000313" key="7">
    <source>
        <dbReference type="EMBL" id="KEO82563.1"/>
    </source>
</evidence>
<dbReference type="InterPro" id="IPR045851">
    <property type="entry name" value="AMP-bd_C_sf"/>
</dbReference>
<dbReference type="InterPro" id="IPR020845">
    <property type="entry name" value="AMP-binding_CS"/>
</dbReference>
<dbReference type="eggNOG" id="COG0318">
    <property type="taxonomic scope" value="Bacteria"/>
</dbReference>
<dbReference type="AlphaFoldDB" id="A0A074LRU2"/>
<evidence type="ECO:0000256" key="4">
    <source>
        <dbReference type="ARBA" id="ARBA00023098"/>
    </source>
</evidence>
<keyword evidence="3" id="KW-0276">Fatty acid metabolism</keyword>
<gene>
    <name evidence="7" type="ORF">EL26_14345</name>
</gene>
<organism evidence="7 8">
    <name type="scientific">Tumebacillus flagellatus</name>
    <dbReference type="NCBI Taxonomy" id="1157490"/>
    <lineage>
        <taxon>Bacteria</taxon>
        <taxon>Bacillati</taxon>
        <taxon>Bacillota</taxon>
        <taxon>Bacilli</taxon>
        <taxon>Bacillales</taxon>
        <taxon>Alicyclobacillaceae</taxon>
        <taxon>Tumebacillus</taxon>
    </lineage>
</organism>
<keyword evidence="4" id="KW-0443">Lipid metabolism</keyword>
<feature type="domain" description="AMP-binding enzyme C-terminal" evidence="6">
    <location>
        <begin position="453"/>
        <end position="566"/>
    </location>
</feature>
<dbReference type="GO" id="GO:0071766">
    <property type="term" value="P:Actinobacterium-type cell wall biogenesis"/>
    <property type="evidence" value="ECO:0007669"/>
    <property type="project" value="UniProtKB-ARBA"/>
</dbReference>
<dbReference type="InterPro" id="IPR040097">
    <property type="entry name" value="FAAL/FAAC"/>
</dbReference>
<dbReference type="FunFam" id="3.40.50.12780:FF:000013">
    <property type="entry name" value="Long-chain-fatty-acid--AMP ligase FadD32"/>
    <property type="match status" value="1"/>
</dbReference>
<dbReference type="STRING" id="1157490.EL26_14345"/>
<dbReference type="InterPro" id="IPR042099">
    <property type="entry name" value="ANL_N_sf"/>
</dbReference>
<comment type="similarity">
    <text evidence="1">Belongs to the ATP-dependent AMP-binding enzyme family.</text>
</comment>
<dbReference type="Gene3D" id="3.30.300.30">
    <property type="match status" value="1"/>
</dbReference>